<keyword evidence="3" id="KW-0560">Oxidoreductase</keyword>
<dbReference type="Proteomes" id="UP000058925">
    <property type="component" value="Chromosome"/>
</dbReference>
<keyword evidence="4" id="KW-1185">Reference proteome</keyword>
<evidence type="ECO:0000259" key="2">
    <source>
        <dbReference type="Pfam" id="PF00264"/>
    </source>
</evidence>
<dbReference type="GO" id="GO:0046872">
    <property type="term" value="F:metal ion binding"/>
    <property type="evidence" value="ECO:0007669"/>
    <property type="project" value="UniProtKB-KW"/>
</dbReference>
<dbReference type="InterPro" id="IPR008922">
    <property type="entry name" value="Di-copper_centre_dom_sf"/>
</dbReference>
<dbReference type="Pfam" id="PF00264">
    <property type="entry name" value="Tyrosinase"/>
    <property type="match status" value="1"/>
</dbReference>
<dbReference type="PANTHER" id="PTHR11474">
    <property type="entry name" value="TYROSINASE FAMILY MEMBER"/>
    <property type="match status" value="1"/>
</dbReference>
<gene>
    <name evidence="3" type="primary">melC2</name>
    <name evidence="3" type="ORF">NMY3_03193</name>
</gene>
<dbReference type="Gene3D" id="1.10.1280.10">
    <property type="entry name" value="Di-copper center containing domain from catechol oxidase"/>
    <property type="match status" value="1"/>
</dbReference>
<dbReference type="EMBL" id="CP012850">
    <property type="protein sequence ID" value="ALI37378.1"/>
    <property type="molecule type" value="Genomic_DNA"/>
</dbReference>
<feature type="domain" description="Tyrosinase copper-binding" evidence="2">
    <location>
        <begin position="56"/>
        <end position="242"/>
    </location>
</feature>
<dbReference type="InterPro" id="IPR050316">
    <property type="entry name" value="Tyrosinase/Hemocyanin"/>
</dbReference>
<sequence length="288" mass="33352">MSLVLQNLLYYLINNSSLSSNNSVVIIRKNISNYLPNELLEFRNAMEKFMAIRDNRGYNHIAGFHGAPDFYCWHHQRNDRTVLRARLFLPWHRAYLKYLEDHLRDSNTQVSQPWWDPSSPLSHREGIPKSYSALTINRKKNPLSSFRIFVPRSSVPGLPNITLDEDSFRDPSPPSELPEPSIVDSLYEEEDFGIFSDKLEDYHDRIHVWCGGSMADVITAGFDPIFHAHHCNIDRIWWIWQLRHGNSTMPSNILDLPLPPFNYTVKDVLNIYDLGYDYATASAEVVTG</sequence>
<protein>
    <submittedName>
        <fullName evidence="3">Tyrosinase</fullName>
        <ecNumber evidence="3">1.14.18.1</ecNumber>
    </submittedName>
</protein>
<name>A0A654M0W1_9ARCH</name>
<reference evidence="4" key="1">
    <citation type="submission" date="2015-10" db="EMBL/GenBank/DDBJ databases">
        <title>Niche specialization of a soil ammonia-oxidizing archaeon, Candidatus Nitrosocosmicus oleophilus.</title>
        <authorList>
            <person name="Jung M.-Y."/>
            <person name="Rhee S.-K."/>
        </authorList>
    </citation>
    <scope>NUCLEOTIDE SEQUENCE [LARGE SCALE GENOMIC DNA]</scope>
    <source>
        <strain evidence="4">MY3</strain>
    </source>
</reference>
<accession>A0A654M0W1</accession>
<dbReference type="PRINTS" id="PR00092">
    <property type="entry name" value="TYROSINASE"/>
</dbReference>
<dbReference type="SUPFAM" id="SSF48056">
    <property type="entry name" value="Di-copper centre-containing domain"/>
    <property type="match status" value="1"/>
</dbReference>
<dbReference type="GO" id="GO:0004503">
    <property type="term" value="F:tyrosinase activity"/>
    <property type="evidence" value="ECO:0007669"/>
    <property type="project" value="UniProtKB-EC"/>
</dbReference>
<evidence type="ECO:0000256" key="1">
    <source>
        <dbReference type="ARBA" id="ARBA00022723"/>
    </source>
</evidence>
<dbReference type="KEGG" id="taa:NMY3_03193"/>
<evidence type="ECO:0000313" key="3">
    <source>
        <dbReference type="EMBL" id="ALI37378.1"/>
    </source>
</evidence>
<dbReference type="AlphaFoldDB" id="A0A654M0W1"/>
<keyword evidence="1" id="KW-0479">Metal-binding</keyword>
<evidence type="ECO:0000313" key="4">
    <source>
        <dbReference type="Proteomes" id="UP000058925"/>
    </source>
</evidence>
<organism evidence="3 4">
    <name type="scientific">Candidatus Nitrosocosmicus oleophilus</name>
    <dbReference type="NCBI Taxonomy" id="1353260"/>
    <lineage>
        <taxon>Archaea</taxon>
        <taxon>Nitrososphaerota</taxon>
        <taxon>Nitrososphaeria</taxon>
        <taxon>Nitrososphaerales</taxon>
        <taxon>Nitrososphaeraceae</taxon>
        <taxon>Candidatus Nitrosocosmicus</taxon>
    </lineage>
</organism>
<proteinExistence type="predicted"/>
<dbReference type="InterPro" id="IPR002227">
    <property type="entry name" value="Tyrosinase_Cu-bd"/>
</dbReference>
<dbReference type="EC" id="1.14.18.1" evidence="3"/>